<dbReference type="PROSITE" id="PS50835">
    <property type="entry name" value="IG_LIKE"/>
    <property type="match status" value="2"/>
</dbReference>
<evidence type="ECO:0000256" key="1">
    <source>
        <dbReference type="ARBA" id="ARBA00004479"/>
    </source>
</evidence>
<dbReference type="InterPro" id="IPR013320">
    <property type="entry name" value="ConA-like_dom_sf"/>
</dbReference>
<feature type="domain" description="B30.2/SPRY" evidence="12">
    <location>
        <begin position="332"/>
        <end position="522"/>
    </location>
</feature>
<dbReference type="FunFam" id="2.60.40.10:FF:000088">
    <property type="entry name" value="Butyrophilin subfamily 1 member A1"/>
    <property type="match status" value="1"/>
</dbReference>
<comment type="similarity">
    <text evidence="2">Belongs to the immunoglobulin superfamily. BTN/MOG family.</text>
</comment>
<dbReference type="SUPFAM" id="SSF49899">
    <property type="entry name" value="Concanavalin A-like lectins/glucanases"/>
    <property type="match status" value="1"/>
</dbReference>
<dbReference type="SMART" id="SM00449">
    <property type="entry name" value="SPRY"/>
    <property type="match status" value="1"/>
</dbReference>
<dbReference type="InterPro" id="IPR043136">
    <property type="entry name" value="B30.2/SPRY_sf"/>
</dbReference>
<evidence type="ECO:0000256" key="11">
    <source>
        <dbReference type="SAM" id="Phobius"/>
    </source>
</evidence>
<dbReference type="GO" id="GO:0050852">
    <property type="term" value="P:T cell receptor signaling pathway"/>
    <property type="evidence" value="ECO:0007669"/>
    <property type="project" value="TreeGrafter"/>
</dbReference>
<accession>A0AAV7Q262</accession>
<evidence type="ECO:0000256" key="3">
    <source>
        <dbReference type="ARBA" id="ARBA00022692"/>
    </source>
</evidence>
<keyword evidence="7 11" id="KW-0472">Membrane</keyword>
<evidence type="ECO:0000256" key="8">
    <source>
        <dbReference type="ARBA" id="ARBA00023157"/>
    </source>
</evidence>
<evidence type="ECO:0000313" key="15">
    <source>
        <dbReference type="Proteomes" id="UP001066276"/>
    </source>
</evidence>
<dbReference type="InterPro" id="IPR006574">
    <property type="entry name" value="PRY"/>
</dbReference>
<keyword evidence="5 11" id="KW-1133">Transmembrane helix</keyword>
<evidence type="ECO:0000256" key="9">
    <source>
        <dbReference type="ARBA" id="ARBA00023180"/>
    </source>
</evidence>
<dbReference type="GO" id="GO:0001817">
    <property type="term" value="P:regulation of cytokine production"/>
    <property type="evidence" value="ECO:0007669"/>
    <property type="project" value="TreeGrafter"/>
</dbReference>
<dbReference type="Pfam" id="PF07686">
    <property type="entry name" value="V-set"/>
    <property type="match status" value="1"/>
</dbReference>
<evidence type="ECO:0000259" key="12">
    <source>
        <dbReference type="PROSITE" id="PS50188"/>
    </source>
</evidence>
<feature type="domain" description="Ig-like" evidence="13">
    <location>
        <begin position="92"/>
        <end position="182"/>
    </location>
</feature>
<feature type="domain" description="Ig-like" evidence="13">
    <location>
        <begin position="206"/>
        <end position="292"/>
    </location>
</feature>
<dbReference type="Gene3D" id="2.60.120.920">
    <property type="match status" value="1"/>
</dbReference>
<comment type="caution">
    <text evidence="14">The sequence shown here is derived from an EMBL/GenBank/DDBJ whole genome shotgun (WGS) entry which is preliminary data.</text>
</comment>
<dbReference type="SMART" id="SM00409">
    <property type="entry name" value="IG"/>
    <property type="match status" value="1"/>
</dbReference>
<dbReference type="SMART" id="SM00589">
    <property type="entry name" value="PRY"/>
    <property type="match status" value="1"/>
</dbReference>
<keyword evidence="9" id="KW-0325">Glycoprotein</keyword>
<organism evidence="14 15">
    <name type="scientific">Pleurodeles waltl</name>
    <name type="common">Iberian ribbed newt</name>
    <dbReference type="NCBI Taxonomy" id="8319"/>
    <lineage>
        <taxon>Eukaryota</taxon>
        <taxon>Metazoa</taxon>
        <taxon>Chordata</taxon>
        <taxon>Craniata</taxon>
        <taxon>Vertebrata</taxon>
        <taxon>Euteleostomi</taxon>
        <taxon>Amphibia</taxon>
        <taxon>Batrachia</taxon>
        <taxon>Caudata</taxon>
        <taxon>Salamandroidea</taxon>
        <taxon>Salamandridae</taxon>
        <taxon>Pleurodelinae</taxon>
        <taxon>Pleurodeles</taxon>
    </lineage>
</organism>
<evidence type="ECO:0008006" key="16">
    <source>
        <dbReference type="Google" id="ProtNLM"/>
    </source>
</evidence>
<dbReference type="Gene3D" id="2.60.40.10">
    <property type="entry name" value="Immunoglobulins"/>
    <property type="match status" value="2"/>
</dbReference>
<gene>
    <name evidence="14" type="ORF">NDU88_001118</name>
</gene>
<evidence type="ECO:0000256" key="4">
    <source>
        <dbReference type="ARBA" id="ARBA00022729"/>
    </source>
</evidence>
<dbReference type="AlphaFoldDB" id="A0AAV7Q262"/>
<keyword evidence="3 11" id="KW-0812">Transmembrane</keyword>
<proteinExistence type="inferred from homology"/>
<dbReference type="GO" id="GO:0009897">
    <property type="term" value="C:external side of plasma membrane"/>
    <property type="evidence" value="ECO:0007669"/>
    <property type="project" value="TreeGrafter"/>
</dbReference>
<comment type="subcellular location">
    <subcellularLocation>
        <location evidence="1">Membrane</location>
        <topology evidence="1">Single-pass type I membrane protein</topology>
    </subcellularLocation>
</comment>
<keyword evidence="6" id="KW-0175">Coiled coil</keyword>
<protein>
    <recommendedName>
        <fullName evidence="16">Butyrophilin subfamily 1 member A1-like</fullName>
    </recommendedName>
</protein>
<evidence type="ECO:0000256" key="5">
    <source>
        <dbReference type="ARBA" id="ARBA00022989"/>
    </source>
</evidence>
<name>A0AAV7Q262_PLEWA</name>
<dbReference type="CDD" id="cd05713">
    <property type="entry name" value="IgV_MOG_like"/>
    <property type="match status" value="1"/>
</dbReference>
<keyword evidence="10" id="KW-0393">Immunoglobulin domain</keyword>
<feature type="transmembrane region" description="Helical" evidence="11">
    <location>
        <begin position="304"/>
        <end position="327"/>
    </location>
</feature>
<sequence>MENSPFSDRRQLFQFLFYISGTRKLHPHLRSPNLQFVVGPNPTYLMDIEEKQERSATVKMEFTAVFIVQVCAILLLLGFKICEAAMFDVLGPEGPVVATVGGEALLTCRLSPRLSAQEMEIRWYRKHSDSIVLLYRRGAEHIDHQLPEYHGRTQLLMDTITDGSVTLRIHPVRVTDEGQYRCYFESDTYYNEDVLELMVKGSPSDPQVLLQGYQKGGILVTCKSAGWYPEPQMVWRRDGGEDLQLTSGLKKQDLNGLFEVESTLILTAYTNMKHTCVVQNATTNQRLQTSLYIADSFFSVVRPAVVILLILLAFSLVVMIPAFYFFFKQHQEKGILSEELDYWRARTYAVNVTLDPDTASPYLILTEDRKSVNCVERRQPYPDLPQRFDTRLCILGAEGFNSGQAFWEVEVDHEAYLTLGAAAQSVERKSAVRLSSEAGIWALQLHKGQYRALTSPEVCLPLRAKSEKIGVFLDYQRGQLTFYSVDNFIKMHIFHTSFSETVFPFFWICDTQTSFRLCPTPL</sequence>
<dbReference type="Pfam" id="PF00622">
    <property type="entry name" value="SPRY"/>
    <property type="match status" value="1"/>
</dbReference>
<dbReference type="SUPFAM" id="SSF48726">
    <property type="entry name" value="Immunoglobulin"/>
    <property type="match status" value="2"/>
</dbReference>
<dbReference type="Proteomes" id="UP001066276">
    <property type="component" value="Chromosome 6"/>
</dbReference>
<dbReference type="InterPro" id="IPR001870">
    <property type="entry name" value="B30.2/SPRY"/>
</dbReference>
<dbReference type="PROSITE" id="PS50188">
    <property type="entry name" value="B302_SPRY"/>
    <property type="match status" value="1"/>
</dbReference>
<keyword evidence="4" id="KW-0732">Signal</keyword>
<dbReference type="PRINTS" id="PR01407">
    <property type="entry name" value="BUTYPHLNCDUF"/>
</dbReference>
<reference evidence="14" key="1">
    <citation type="journal article" date="2022" name="bioRxiv">
        <title>Sequencing and chromosome-scale assembly of the giantPleurodeles waltlgenome.</title>
        <authorList>
            <person name="Brown T."/>
            <person name="Elewa A."/>
            <person name="Iarovenko S."/>
            <person name="Subramanian E."/>
            <person name="Araus A.J."/>
            <person name="Petzold A."/>
            <person name="Susuki M."/>
            <person name="Suzuki K.-i.T."/>
            <person name="Hayashi T."/>
            <person name="Toyoda A."/>
            <person name="Oliveira C."/>
            <person name="Osipova E."/>
            <person name="Leigh N.D."/>
            <person name="Simon A."/>
            <person name="Yun M.H."/>
        </authorList>
    </citation>
    <scope>NUCLEOTIDE SEQUENCE</scope>
    <source>
        <strain evidence="14">20211129_DDA</strain>
        <tissue evidence="14">Liver</tissue>
    </source>
</reference>
<dbReference type="SMART" id="SM00406">
    <property type="entry name" value="IGv"/>
    <property type="match status" value="1"/>
</dbReference>
<dbReference type="InterPro" id="IPR036179">
    <property type="entry name" value="Ig-like_dom_sf"/>
</dbReference>
<dbReference type="InterPro" id="IPR013783">
    <property type="entry name" value="Ig-like_fold"/>
</dbReference>
<dbReference type="InterPro" id="IPR050504">
    <property type="entry name" value="IgSF_BTN/MOG"/>
</dbReference>
<dbReference type="InterPro" id="IPR003877">
    <property type="entry name" value="SPRY_dom"/>
</dbReference>
<evidence type="ECO:0000259" key="13">
    <source>
        <dbReference type="PROSITE" id="PS50835"/>
    </source>
</evidence>
<feature type="transmembrane region" description="Helical" evidence="11">
    <location>
        <begin position="60"/>
        <end position="79"/>
    </location>
</feature>
<evidence type="ECO:0000256" key="7">
    <source>
        <dbReference type="ARBA" id="ARBA00023136"/>
    </source>
</evidence>
<dbReference type="InterPro" id="IPR007110">
    <property type="entry name" value="Ig-like_dom"/>
</dbReference>
<keyword evidence="15" id="KW-1185">Reference proteome</keyword>
<dbReference type="InterPro" id="IPR053896">
    <property type="entry name" value="BTN3A2-like_Ig-C"/>
</dbReference>
<dbReference type="FunFam" id="2.60.40.10:FF:000208">
    <property type="entry name" value="Butyrophilin subfamily 1 member A1"/>
    <property type="match status" value="1"/>
</dbReference>
<evidence type="ECO:0000256" key="10">
    <source>
        <dbReference type="ARBA" id="ARBA00023319"/>
    </source>
</evidence>
<dbReference type="PANTHER" id="PTHR24100:SF149">
    <property type="entry name" value="BG-LIKE ANTIGEN 1-RELATED"/>
    <property type="match status" value="1"/>
</dbReference>
<dbReference type="FunFam" id="2.60.120.920:FF:000004">
    <property type="entry name" value="Butyrophilin subfamily 1 member A1"/>
    <property type="match status" value="1"/>
</dbReference>
<dbReference type="Pfam" id="PF22705">
    <property type="entry name" value="C2-set_3"/>
    <property type="match status" value="1"/>
</dbReference>
<dbReference type="Pfam" id="PF13765">
    <property type="entry name" value="PRY"/>
    <property type="match status" value="1"/>
</dbReference>
<dbReference type="GO" id="GO:0005102">
    <property type="term" value="F:signaling receptor binding"/>
    <property type="evidence" value="ECO:0007669"/>
    <property type="project" value="TreeGrafter"/>
</dbReference>
<evidence type="ECO:0000256" key="2">
    <source>
        <dbReference type="ARBA" id="ARBA00007591"/>
    </source>
</evidence>
<evidence type="ECO:0000256" key="6">
    <source>
        <dbReference type="ARBA" id="ARBA00023054"/>
    </source>
</evidence>
<dbReference type="PANTHER" id="PTHR24100">
    <property type="entry name" value="BUTYROPHILIN"/>
    <property type="match status" value="1"/>
</dbReference>
<dbReference type="InterPro" id="IPR013106">
    <property type="entry name" value="Ig_V-set"/>
</dbReference>
<evidence type="ECO:0000313" key="14">
    <source>
        <dbReference type="EMBL" id="KAJ1134667.1"/>
    </source>
</evidence>
<keyword evidence="8" id="KW-1015">Disulfide bond</keyword>
<dbReference type="InterPro" id="IPR003879">
    <property type="entry name" value="Butyrophylin_SPRY"/>
</dbReference>
<dbReference type="InterPro" id="IPR003599">
    <property type="entry name" value="Ig_sub"/>
</dbReference>
<dbReference type="EMBL" id="JANPWB010000010">
    <property type="protein sequence ID" value="KAJ1134667.1"/>
    <property type="molecule type" value="Genomic_DNA"/>
</dbReference>